<dbReference type="GO" id="GO:0000160">
    <property type="term" value="P:phosphorelay signal transduction system"/>
    <property type="evidence" value="ECO:0007669"/>
    <property type="project" value="UniProtKB-KW"/>
</dbReference>
<evidence type="ECO:0000313" key="9">
    <source>
        <dbReference type="EMBL" id="XCM83641.1"/>
    </source>
</evidence>
<dbReference type="Gene3D" id="1.10.10.10">
    <property type="entry name" value="Winged helix-like DNA-binding domain superfamily/Winged helix DNA-binding domain"/>
    <property type="match status" value="1"/>
</dbReference>
<gene>
    <name evidence="9" type="ORF">ABWK59_34295</name>
</gene>
<dbReference type="Pfam" id="PF00486">
    <property type="entry name" value="Trans_reg_C"/>
    <property type="match status" value="1"/>
</dbReference>
<dbReference type="GO" id="GO:0003677">
    <property type="term" value="F:DNA binding"/>
    <property type="evidence" value="ECO:0007669"/>
    <property type="project" value="UniProtKB-UniRule"/>
</dbReference>
<evidence type="ECO:0000256" key="7">
    <source>
        <dbReference type="SAM" id="MobiDB-lite"/>
    </source>
</evidence>
<comment type="similarity">
    <text evidence="1">Belongs to the AfsR/DnrI/RedD regulatory family.</text>
</comment>
<dbReference type="SUPFAM" id="SSF52540">
    <property type="entry name" value="P-loop containing nucleoside triphosphate hydrolases"/>
    <property type="match status" value="1"/>
</dbReference>
<feature type="region of interest" description="Disordered" evidence="7">
    <location>
        <begin position="243"/>
        <end position="272"/>
    </location>
</feature>
<dbReference type="InterPro" id="IPR027417">
    <property type="entry name" value="P-loop_NTPase"/>
</dbReference>
<protein>
    <submittedName>
        <fullName evidence="9">AfsR/SARP family transcriptional regulator</fullName>
    </submittedName>
</protein>
<dbReference type="InterPro" id="IPR016032">
    <property type="entry name" value="Sig_transdc_resp-reg_C-effctor"/>
</dbReference>
<evidence type="ECO:0000256" key="3">
    <source>
        <dbReference type="ARBA" id="ARBA00023015"/>
    </source>
</evidence>
<dbReference type="PROSITE" id="PS51755">
    <property type="entry name" value="OMPR_PHOB"/>
    <property type="match status" value="1"/>
</dbReference>
<dbReference type="RefSeq" id="WP_354644577.1">
    <property type="nucleotide sequence ID" value="NZ_CP159872.1"/>
</dbReference>
<dbReference type="InterPro" id="IPR036388">
    <property type="entry name" value="WH-like_DNA-bd_sf"/>
</dbReference>
<dbReference type="Pfam" id="PF03704">
    <property type="entry name" value="BTAD"/>
    <property type="match status" value="1"/>
</dbReference>
<dbReference type="SUPFAM" id="SSF48452">
    <property type="entry name" value="TPR-like"/>
    <property type="match status" value="1"/>
</dbReference>
<evidence type="ECO:0000256" key="2">
    <source>
        <dbReference type="ARBA" id="ARBA00023012"/>
    </source>
</evidence>
<name>A0AAU8K8N5_9ACTN</name>
<proteinExistence type="inferred from homology"/>
<dbReference type="SMART" id="SM01043">
    <property type="entry name" value="BTAD"/>
    <property type="match status" value="1"/>
</dbReference>
<evidence type="ECO:0000256" key="1">
    <source>
        <dbReference type="ARBA" id="ARBA00005820"/>
    </source>
</evidence>
<dbReference type="SMART" id="SM00862">
    <property type="entry name" value="Trans_reg_C"/>
    <property type="match status" value="1"/>
</dbReference>
<dbReference type="EMBL" id="CP159872">
    <property type="protein sequence ID" value="XCM83641.1"/>
    <property type="molecule type" value="Genomic_DNA"/>
</dbReference>
<organism evidence="9">
    <name type="scientific">Kitasatospora camelliae</name>
    <dbReference type="NCBI Taxonomy" id="3156397"/>
    <lineage>
        <taxon>Bacteria</taxon>
        <taxon>Bacillati</taxon>
        <taxon>Actinomycetota</taxon>
        <taxon>Actinomycetes</taxon>
        <taxon>Kitasatosporales</taxon>
        <taxon>Streptomycetaceae</taxon>
        <taxon>Kitasatospora</taxon>
    </lineage>
</organism>
<evidence type="ECO:0000256" key="6">
    <source>
        <dbReference type="PROSITE-ProRule" id="PRU01091"/>
    </source>
</evidence>
<accession>A0AAU8K8N5</accession>
<evidence type="ECO:0000259" key="8">
    <source>
        <dbReference type="PROSITE" id="PS51755"/>
    </source>
</evidence>
<dbReference type="KEGG" id="kcm:ABWK59_34295"/>
<reference evidence="9" key="1">
    <citation type="submission" date="2024-06" db="EMBL/GenBank/DDBJ databases">
        <title>The genome sequences of Kitasatospora sp. strain HUAS MG31.</title>
        <authorList>
            <person name="Mo P."/>
        </authorList>
    </citation>
    <scope>NUCLEOTIDE SEQUENCE</scope>
    <source>
        <strain evidence="9">HUAS MG31</strain>
    </source>
</reference>
<keyword evidence="3" id="KW-0805">Transcription regulation</keyword>
<dbReference type="PANTHER" id="PTHR35807">
    <property type="entry name" value="TRANSCRIPTIONAL REGULATOR REDD-RELATED"/>
    <property type="match status" value="1"/>
</dbReference>
<keyword evidence="2" id="KW-0902">Two-component regulatory system</keyword>
<sequence length="416" mass="45482">MLFSMLGPLSVEVNGRECVVSAPRQRVVLALLLCNANRVVSIDRIAAAVWDGGPPPSAASTVRTYVMRLRQVLGREVGRRIRTQAPGYLIELGDDETDLGRLTAHRGRAAAFARSGELERASEEYAAALALWRGEPLVDIRSRTLSDVEGRYLHELRLQTLESRLDADLALRRHTEILPELWREVRENPLREALVSRLMLALFRAGRQSEALAQFQLTRTALIDQLGAEPGSELREMQRRILAADDRPPGPIPGAAGERERPPSSGRRWPRPAQLPARIPVLVGRSAERAELVRLPTADEGAEGAAAVTVVTGAGGTGKTALALHAAHAVREHFGHGQLYADLGGRERPLPPVEVLRRFLVDLGVPEDEVPTTESQATLLYRSLTADRRILVGLDDAAAPRRSARWSPAARAAGSW</sequence>
<dbReference type="Gene3D" id="3.40.50.300">
    <property type="entry name" value="P-loop containing nucleotide triphosphate hydrolases"/>
    <property type="match status" value="1"/>
</dbReference>
<dbReference type="Gene3D" id="1.25.40.10">
    <property type="entry name" value="Tetratricopeptide repeat domain"/>
    <property type="match status" value="1"/>
</dbReference>
<dbReference type="SUPFAM" id="SSF46894">
    <property type="entry name" value="C-terminal effector domain of the bipartite response regulators"/>
    <property type="match status" value="1"/>
</dbReference>
<dbReference type="PANTHER" id="PTHR35807:SF1">
    <property type="entry name" value="TRANSCRIPTIONAL REGULATOR REDD"/>
    <property type="match status" value="1"/>
</dbReference>
<feature type="DNA-binding region" description="OmpR/PhoB-type" evidence="6">
    <location>
        <begin position="1"/>
        <end position="92"/>
    </location>
</feature>
<dbReference type="InterPro" id="IPR011990">
    <property type="entry name" value="TPR-like_helical_dom_sf"/>
</dbReference>
<evidence type="ECO:0000256" key="4">
    <source>
        <dbReference type="ARBA" id="ARBA00023125"/>
    </source>
</evidence>
<dbReference type="InterPro" id="IPR005158">
    <property type="entry name" value="BTAD"/>
</dbReference>
<dbReference type="InterPro" id="IPR051677">
    <property type="entry name" value="AfsR-DnrI-RedD_regulator"/>
</dbReference>
<keyword evidence="5" id="KW-0804">Transcription</keyword>
<dbReference type="AlphaFoldDB" id="A0AAU8K8N5"/>
<dbReference type="CDD" id="cd15831">
    <property type="entry name" value="BTAD"/>
    <property type="match status" value="1"/>
</dbReference>
<dbReference type="InterPro" id="IPR001867">
    <property type="entry name" value="OmpR/PhoB-type_DNA-bd"/>
</dbReference>
<keyword evidence="4 6" id="KW-0238">DNA-binding</keyword>
<dbReference type="GO" id="GO:0006355">
    <property type="term" value="P:regulation of DNA-templated transcription"/>
    <property type="evidence" value="ECO:0007669"/>
    <property type="project" value="InterPro"/>
</dbReference>
<feature type="domain" description="OmpR/PhoB-type" evidence="8">
    <location>
        <begin position="1"/>
        <end position="92"/>
    </location>
</feature>
<evidence type="ECO:0000256" key="5">
    <source>
        <dbReference type="ARBA" id="ARBA00023163"/>
    </source>
</evidence>